<dbReference type="EMBL" id="MDYO01000008">
    <property type="protein sequence ID" value="OQD98696.1"/>
    <property type="molecule type" value="Genomic_DNA"/>
</dbReference>
<reference evidence="2" key="1">
    <citation type="journal article" date="2017" name="Nat. Microbiol.">
        <title>Global analysis of biosynthetic gene clusters reveals vast potential of secondary metabolite production in Penicillium species.</title>
        <authorList>
            <person name="Nielsen J.C."/>
            <person name="Grijseels S."/>
            <person name="Prigent S."/>
            <person name="Ji B."/>
            <person name="Dainat J."/>
            <person name="Nielsen K.F."/>
            <person name="Frisvad J.C."/>
            <person name="Workman M."/>
            <person name="Nielsen J."/>
        </authorList>
    </citation>
    <scope>NUCLEOTIDE SEQUENCE [LARGE SCALE GENOMIC DNA]</scope>
    <source>
        <strain evidence="2">IBT 29525</strain>
    </source>
</reference>
<dbReference type="AlphaFoldDB" id="A0A1V6RBU8"/>
<evidence type="ECO:0000313" key="2">
    <source>
        <dbReference type="Proteomes" id="UP000191612"/>
    </source>
</evidence>
<protein>
    <submittedName>
        <fullName evidence="1">Uncharacterized protein</fullName>
    </submittedName>
</protein>
<comment type="caution">
    <text evidence="1">The sequence shown here is derived from an EMBL/GenBank/DDBJ whole genome shotgun (WGS) entry which is preliminary data.</text>
</comment>
<name>A0A1V6RBU8_9EURO</name>
<organism evidence="1 2">
    <name type="scientific">Penicillium solitum</name>
    <dbReference type="NCBI Taxonomy" id="60172"/>
    <lineage>
        <taxon>Eukaryota</taxon>
        <taxon>Fungi</taxon>
        <taxon>Dikarya</taxon>
        <taxon>Ascomycota</taxon>
        <taxon>Pezizomycotina</taxon>
        <taxon>Eurotiomycetes</taxon>
        <taxon>Eurotiomycetidae</taxon>
        <taxon>Eurotiales</taxon>
        <taxon>Aspergillaceae</taxon>
        <taxon>Penicillium</taxon>
    </lineage>
</organism>
<dbReference type="Proteomes" id="UP000191612">
    <property type="component" value="Unassembled WGS sequence"/>
</dbReference>
<keyword evidence="2" id="KW-1185">Reference proteome</keyword>
<feature type="non-terminal residue" evidence="1">
    <location>
        <position position="62"/>
    </location>
</feature>
<evidence type="ECO:0000313" key="1">
    <source>
        <dbReference type="EMBL" id="OQD98696.1"/>
    </source>
</evidence>
<accession>A0A1V6RBU8</accession>
<proteinExistence type="predicted"/>
<sequence length="62" mass="7034">MKASLSNDTAELHWSDNRVRALRVRNLTIYINDTVEFNFSNASASEETITGIRYLLLATKDS</sequence>
<gene>
    <name evidence="1" type="ORF">PENSOL_c008G07538</name>
</gene>